<dbReference type="PROSITE" id="PS00018">
    <property type="entry name" value="EF_HAND_1"/>
    <property type="match status" value="3"/>
</dbReference>
<keyword evidence="1" id="KW-0479">Metal-binding</keyword>
<dbReference type="InterPro" id="IPR011992">
    <property type="entry name" value="EF-hand-dom_pair"/>
</dbReference>
<proteinExistence type="predicted"/>
<feature type="domain" description="EF-hand" evidence="5">
    <location>
        <begin position="151"/>
        <end position="186"/>
    </location>
</feature>
<feature type="domain" description="EF-hand" evidence="5">
    <location>
        <begin position="275"/>
        <end position="307"/>
    </location>
</feature>
<evidence type="ECO:0000256" key="3">
    <source>
        <dbReference type="ARBA" id="ARBA00022837"/>
    </source>
</evidence>
<reference evidence="6 7" key="2">
    <citation type="journal article" date="2018" name="New Phytol.">
        <title>High intraspecific genome diversity in the model arbuscular mycorrhizal symbiont Rhizophagus irregularis.</title>
        <authorList>
            <person name="Chen E.C.H."/>
            <person name="Morin E."/>
            <person name="Beaudet D."/>
            <person name="Noel J."/>
            <person name="Yildirir G."/>
            <person name="Ndikumana S."/>
            <person name="Charron P."/>
            <person name="St-Onge C."/>
            <person name="Giorgi J."/>
            <person name="Kruger M."/>
            <person name="Marton T."/>
            <person name="Ropars J."/>
            <person name="Grigoriev I.V."/>
            <person name="Hainaut M."/>
            <person name="Henrissat B."/>
            <person name="Roux C."/>
            <person name="Martin F."/>
            <person name="Corradi N."/>
        </authorList>
    </citation>
    <scope>NUCLEOTIDE SEQUENCE [LARGE SCALE GENOMIC DNA]</scope>
    <source>
        <strain evidence="6 7">DAOM 197198</strain>
    </source>
</reference>
<dbReference type="GO" id="GO:0005509">
    <property type="term" value="F:calcium ion binding"/>
    <property type="evidence" value="ECO:0007669"/>
    <property type="project" value="InterPro"/>
</dbReference>
<evidence type="ECO:0000259" key="5">
    <source>
        <dbReference type="PROSITE" id="PS50222"/>
    </source>
</evidence>
<dbReference type="InterPro" id="IPR018247">
    <property type="entry name" value="EF_Hand_1_Ca_BS"/>
</dbReference>
<feature type="domain" description="EF-hand" evidence="5">
    <location>
        <begin position="308"/>
        <end position="343"/>
    </location>
</feature>
<evidence type="ECO:0000256" key="4">
    <source>
        <dbReference type="SAM" id="Phobius"/>
    </source>
</evidence>
<keyword evidence="4" id="KW-0472">Membrane</keyword>
<keyword evidence="2" id="KW-0677">Repeat</keyword>
<keyword evidence="3" id="KW-0106">Calcium</keyword>
<dbReference type="AlphaFoldDB" id="A0A2P4QXS2"/>
<evidence type="ECO:0000256" key="1">
    <source>
        <dbReference type="ARBA" id="ARBA00022723"/>
    </source>
</evidence>
<comment type="caution">
    <text evidence="6">The sequence shown here is derived from an EMBL/GenBank/DDBJ whole genome shotgun (WGS) entry which is preliminary data.</text>
</comment>
<dbReference type="InterPro" id="IPR039647">
    <property type="entry name" value="EF_hand_pair_protein_CML-like"/>
</dbReference>
<reference evidence="6 7" key="1">
    <citation type="journal article" date="2013" name="Proc. Natl. Acad. Sci. U.S.A.">
        <title>Genome of an arbuscular mycorrhizal fungus provides insight into the oldest plant symbiosis.</title>
        <authorList>
            <person name="Tisserant E."/>
            <person name="Malbreil M."/>
            <person name="Kuo A."/>
            <person name="Kohler A."/>
            <person name="Symeonidi A."/>
            <person name="Balestrini R."/>
            <person name="Charron P."/>
            <person name="Duensing N."/>
            <person name="Frei Dit Frey N."/>
            <person name="Gianinazzi-Pearson V."/>
            <person name="Gilbert L.B."/>
            <person name="Handa Y."/>
            <person name="Herr J.R."/>
            <person name="Hijri M."/>
            <person name="Koul R."/>
            <person name="Kawaguchi M."/>
            <person name="Krajinski F."/>
            <person name="Lammers P.J."/>
            <person name="Masclaux F.G."/>
            <person name="Murat C."/>
            <person name="Morin E."/>
            <person name="Ndikumana S."/>
            <person name="Pagni M."/>
            <person name="Petitpierre D."/>
            <person name="Requena N."/>
            <person name="Rosikiewicz P."/>
            <person name="Riley R."/>
            <person name="Saito K."/>
            <person name="San Clemente H."/>
            <person name="Shapiro H."/>
            <person name="van Tuinen D."/>
            <person name="Becard G."/>
            <person name="Bonfante P."/>
            <person name="Paszkowski U."/>
            <person name="Shachar-Hill Y.Y."/>
            <person name="Tuskan G.A."/>
            <person name="Young P.W."/>
            <person name="Sanders I.R."/>
            <person name="Henrissat B."/>
            <person name="Rensing S.A."/>
            <person name="Grigoriev I.V."/>
            <person name="Corradi N."/>
            <person name="Roux C."/>
            <person name="Martin F."/>
        </authorList>
    </citation>
    <scope>NUCLEOTIDE SEQUENCE [LARGE SCALE GENOMIC DNA]</scope>
    <source>
        <strain evidence="6 7">DAOM 197198</strain>
    </source>
</reference>
<dbReference type="SUPFAM" id="SSF47473">
    <property type="entry name" value="EF-hand"/>
    <property type="match status" value="2"/>
</dbReference>
<evidence type="ECO:0000256" key="2">
    <source>
        <dbReference type="ARBA" id="ARBA00022737"/>
    </source>
</evidence>
<dbReference type="PANTHER" id="PTHR10891">
    <property type="entry name" value="EF-HAND CALCIUM-BINDING DOMAIN CONTAINING PROTEIN"/>
    <property type="match status" value="1"/>
</dbReference>
<keyword evidence="4" id="KW-1133">Transmembrane helix</keyword>
<dbReference type="Pfam" id="PF13202">
    <property type="entry name" value="EF-hand_5"/>
    <property type="match status" value="2"/>
</dbReference>
<sequence>MHTYIYIANLITPIIIYSEDLPRFFFQTFPIIKMETVYTRIPKCDKKISKPTQEEAVITSEKLDSAQIKKIFNYFDYNGNGSLSLAEIDKAIIELYPHIANNHATKTAIIKEAQKIAKSSKNGLIGLKEFEYFINLLNDYCEKAVITTEKLDTTQVKEAFETVDYDDDGIIPLTDVDKAVIILYPHFKKNKSAIMQAYQDKVPKFSQEGSINLKEFEYLIDALHYYNEKAVITTKKQSRNQVKKIFDIFDYNNDGIISKDEINKAVVQLYPHLSKDESVIMQAYKAADTSQDGFIDFNEFERLIYLLHYYNELSHIFKKLDTDNDGRIDFKEFKKGYDLIGIDVKSNTMLKARFDKICANNEEYIYFDEFCVYAAKIKLISEMSQDDQGTWETWKTWETQQEVKETQETRETQPIISQKVALQCRAFAYFFLSFIVIFIGIGLTLRQI</sequence>
<evidence type="ECO:0000313" key="6">
    <source>
        <dbReference type="EMBL" id="POG82427.1"/>
    </source>
</evidence>
<dbReference type="Proteomes" id="UP000018888">
    <property type="component" value="Unassembled WGS sequence"/>
</dbReference>
<feature type="domain" description="EF-hand" evidence="5">
    <location>
        <begin position="63"/>
        <end position="98"/>
    </location>
</feature>
<gene>
    <name evidence="6" type="ORF">GLOIN_2v1498402</name>
</gene>
<dbReference type="PROSITE" id="PS50222">
    <property type="entry name" value="EF_HAND_2"/>
    <property type="match status" value="5"/>
</dbReference>
<dbReference type="SMART" id="SM00054">
    <property type="entry name" value="EFh"/>
    <property type="match status" value="5"/>
</dbReference>
<accession>A0A2P4QXS2</accession>
<keyword evidence="4" id="KW-0812">Transmembrane</keyword>
<feature type="transmembrane region" description="Helical" evidence="4">
    <location>
        <begin position="426"/>
        <end position="445"/>
    </location>
</feature>
<feature type="domain" description="EF-hand" evidence="5">
    <location>
        <begin position="237"/>
        <end position="272"/>
    </location>
</feature>
<organism evidence="6 7">
    <name type="scientific">Rhizophagus irregularis (strain DAOM 181602 / DAOM 197198 / MUCL 43194)</name>
    <name type="common">Arbuscular mycorrhizal fungus</name>
    <name type="synonym">Glomus intraradices</name>
    <dbReference type="NCBI Taxonomy" id="747089"/>
    <lineage>
        <taxon>Eukaryota</taxon>
        <taxon>Fungi</taxon>
        <taxon>Fungi incertae sedis</taxon>
        <taxon>Mucoromycota</taxon>
        <taxon>Glomeromycotina</taxon>
        <taxon>Glomeromycetes</taxon>
        <taxon>Glomerales</taxon>
        <taxon>Glomeraceae</taxon>
        <taxon>Rhizophagus</taxon>
    </lineage>
</organism>
<dbReference type="InterPro" id="IPR002048">
    <property type="entry name" value="EF_hand_dom"/>
</dbReference>
<dbReference type="EMBL" id="AUPC02000005">
    <property type="protein sequence ID" value="POG82427.1"/>
    <property type="molecule type" value="Genomic_DNA"/>
</dbReference>
<protein>
    <recommendedName>
        <fullName evidence="5">EF-hand domain-containing protein</fullName>
    </recommendedName>
</protein>
<dbReference type="VEuPathDB" id="FungiDB:RhiirFUN_010251"/>
<dbReference type="Gene3D" id="1.10.238.10">
    <property type="entry name" value="EF-hand"/>
    <property type="match status" value="3"/>
</dbReference>
<evidence type="ECO:0000313" key="7">
    <source>
        <dbReference type="Proteomes" id="UP000018888"/>
    </source>
</evidence>
<name>A0A2P4QXS2_RHIID</name>
<dbReference type="Pfam" id="PF13499">
    <property type="entry name" value="EF-hand_7"/>
    <property type="match status" value="1"/>
</dbReference>
<keyword evidence="7" id="KW-1185">Reference proteome</keyword>